<keyword evidence="1" id="KW-0732">Signal</keyword>
<keyword evidence="3" id="KW-0378">Hydrolase</keyword>
<dbReference type="InterPro" id="IPR013830">
    <property type="entry name" value="SGNH_hydro"/>
</dbReference>
<keyword evidence="4" id="KW-1185">Reference proteome</keyword>
<accession>A0A2I1CRA1</accession>
<reference evidence="3" key="1">
    <citation type="submission" date="2016-12" db="EMBL/GenBank/DDBJ databases">
        <title>The genomes of Aspergillus section Nigri reveals drivers in fungal speciation.</title>
        <authorList>
            <consortium name="DOE Joint Genome Institute"/>
            <person name="Vesth T.C."/>
            <person name="Nybo J."/>
            <person name="Theobald S."/>
            <person name="Brandl J."/>
            <person name="Frisvad J.C."/>
            <person name="Nielsen K.F."/>
            <person name="Lyhne E.K."/>
            <person name="Kogle M.E."/>
            <person name="Kuo A."/>
            <person name="Riley R."/>
            <person name="Clum A."/>
            <person name="Nolan M."/>
            <person name="Lipzen A."/>
            <person name="Salamov A."/>
            <person name="Henrissat B."/>
            <person name="Wiebenga A."/>
            <person name="De vries R.P."/>
            <person name="Grigoriev I.V."/>
            <person name="Mortensen U.H."/>
            <person name="Andersen M.R."/>
            <person name="Baker S.E."/>
        </authorList>
    </citation>
    <scope>NUCLEOTIDE SEQUENCE</scope>
    <source>
        <strain evidence="3">IBT 28561</strain>
    </source>
</reference>
<evidence type="ECO:0000313" key="4">
    <source>
        <dbReference type="Proteomes" id="UP000234254"/>
    </source>
</evidence>
<organism evidence="3 4">
    <name type="scientific">Aspergillus campestris (strain IBT 28561)</name>
    <dbReference type="NCBI Taxonomy" id="1392248"/>
    <lineage>
        <taxon>Eukaryota</taxon>
        <taxon>Fungi</taxon>
        <taxon>Dikarya</taxon>
        <taxon>Ascomycota</taxon>
        <taxon>Pezizomycotina</taxon>
        <taxon>Eurotiomycetes</taxon>
        <taxon>Eurotiomycetidae</taxon>
        <taxon>Eurotiales</taxon>
        <taxon>Aspergillaceae</taxon>
        <taxon>Aspergillus</taxon>
        <taxon>Aspergillus subgen. Circumdati</taxon>
    </lineage>
</organism>
<proteinExistence type="predicted"/>
<dbReference type="CDD" id="cd01823">
    <property type="entry name" value="SEST_like"/>
    <property type="match status" value="1"/>
</dbReference>
<dbReference type="GO" id="GO:0016788">
    <property type="term" value="F:hydrolase activity, acting on ester bonds"/>
    <property type="evidence" value="ECO:0007669"/>
    <property type="project" value="InterPro"/>
</dbReference>
<dbReference type="VEuPathDB" id="FungiDB:P168DRAFT_330673"/>
<dbReference type="GO" id="GO:0006629">
    <property type="term" value="P:lipid metabolic process"/>
    <property type="evidence" value="ECO:0007669"/>
    <property type="project" value="TreeGrafter"/>
</dbReference>
<evidence type="ECO:0000259" key="2">
    <source>
        <dbReference type="Pfam" id="PF13472"/>
    </source>
</evidence>
<dbReference type="RefSeq" id="XP_024688747.1">
    <property type="nucleotide sequence ID" value="XM_024841612.1"/>
</dbReference>
<dbReference type="Pfam" id="PF18647">
    <property type="entry name" value="Fungal_lectin_2"/>
    <property type="match status" value="1"/>
</dbReference>
<dbReference type="Pfam" id="PF13472">
    <property type="entry name" value="Lipase_GDSL_2"/>
    <property type="match status" value="1"/>
</dbReference>
<evidence type="ECO:0000256" key="1">
    <source>
        <dbReference type="SAM" id="SignalP"/>
    </source>
</evidence>
<dbReference type="PANTHER" id="PTHR37981">
    <property type="entry name" value="LIPASE 2"/>
    <property type="match status" value="1"/>
</dbReference>
<dbReference type="OrthoDB" id="1896086at2759"/>
<dbReference type="InterPro" id="IPR037460">
    <property type="entry name" value="SEST-like"/>
</dbReference>
<dbReference type="PANTHER" id="PTHR37981:SF1">
    <property type="entry name" value="SGNH HYDROLASE-TYPE ESTERASE DOMAIN-CONTAINING PROTEIN"/>
    <property type="match status" value="1"/>
</dbReference>
<dbReference type="Proteomes" id="UP000234254">
    <property type="component" value="Unassembled WGS sequence"/>
</dbReference>
<protein>
    <submittedName>
        <fullName evidence="3">SGNH hydrolase</fullName>
    </submittedName>
</protein>
<sequence>MAPLTLFILLFAFLVNPLLGFAINETKLIHGDTVSSLIQTRDQRVTDLDCVKKWAAVGDSYTAGIGAGSLYRGEREDHACSRYDQSYPVILNRMIGPGVKSFSFKACSGARTADIKEQIRNLDKNMDLVVLTAGGNDLCLSSIISRCILLPLTQGRCHEIISKARDSITRVLVPNVQELLQELEPKMNTDGVVIFVLYAQFFSVENEDCAKYHDWTFGGLRREGFKLSTGRRREFNDLVVDVNNALTNLAEQFRQEDHGFYFRTANWDKFVGDYKGRFCEPGSSGVYPDPAQPNLQFFKHFTKRDLEKDIASKRDLENIIDEPPLARNATMSVPGNSLGLRDNIKPDCPGDDGINFGFGLPDRFGKYFHPNEKGHITIASYVLEAIYAARSAVLGLPQPICHIVDNFQCTVPNERADLDASRRYADRQILHDNALSFCTGITPSGIDWTEQRTFERGTPEEHTFLITTRNGAEHYDQEDCLESFAKIVDSCKSYDDTWKYGGYHEENNHRYQISITNSGHRRLPHGPVKTTCEAKRHGKWTHYKLKGYGGATAGNANRALFPSIKLCVTPGDVRKTQYKQNVRDWNFYYPYDEGHEEDPVPEGYEWQLNFRSPAGYLERCFKSNRVQKLVGLICIFSVALFTIR</sequence>
<dbReference type="EMBL" id="MSFM01000016">
    <property type="protein sequence ID" value="PKY00153.1"/>
    <property type="molecule type" value="Genomic_DNA"/>
</dbReference>
<dbReference type="GeneID" id="36549136"/>
<feature type="chain" id="PRO_5014123857" evidence="1">
    <location>
        <begin position="21"/>
        <end position="644"/>
    </location>
</feature>
<name>A0A2I1CRA1_ASPC2</name>
<dbReference type="InterPro" id="IPR036514">
    <property type="entry name" value="SGNH_hydro_sf"/>
</dbReference>
<dbReference type="AlphaFoldDB" id="A0A2I1CRA1"/>
<gene>
    <name evidence="3" type="ORF">P168DRAFT_330673</name>
</gene>
<feature type="domain" description="SGNH hydrolase-type esterase" evidence="2">
    <location>
        <begin position="56"/>
        <end position="176"/>
    </location>
</feature>
<dbReference type="SUPFAM" id="SSF52266">
    <property type="entry name" value="SGNH hydrolase"/>
    <property type="match status" value="1"/>
</dbReference>
<evidence type="ECO:0000313" key="3">
    <source>
        <dbReference type="EMBL" id="PKY00153.1"/>
    </source>
</evidence>
<comment type="caution">
    <text evidence="3">The sequence shown here is derived from an EMBL/GenBank/DDBJ whole genome shotgun (WGS) entry which is preliminary data.</text>
</comment>
<dbReference type="Gene3D" id="3.40.50.1110">
    <property type="entry name" value="SGNH hydrolase"/>
    <property type="match status" value="1"/>
</dbReference>
<feature type="signal peptide" evidence="1">
    <location>
        <begin position="1"/>
        <end position="20"/>
    </location>
</feature>